<evidence type="ECO:0000313" key="2">
    <source>
        <dbReference type="EnsemblPlants" id="AET5Gv20512100.2"/>
    </source>
</evidence>
<reference evidence="3" key="1">
    <citation type="journal article" date="2014" name="Science">
        <title>Ancient hybridizations among the ancestral genomes of bread wheat.</title>
        <authorList>
            <consortium name="International Wheat Genome Sequencing Consortium,"/>
            <person name="Marcussen T."/>
            <person name="Sandve S.R."/>
            <person name="Heier L."/>
            <person name="Spannagl M."/>
            <person name="Pfeifer M."/>
            <person name="Jakobsen K.S."/>
            <person name="Wulff B.B."/>
            <person name="Steuernagel B."/>
            <person name="Mayer K.F."/>
            <person name="Olsen O.A."/>
        </authorList>
    </citation>
    <scope>NUCLEOTIDE SEQUENCE [LARGE SCALE GENOMIC DNA]</scope>
    <source>
        <strain evidence="3">cv. AL8/78</strain>
    </source>
</reference>
<dbReference type="Gramene" id="AET5Gv20512100.5">
    <property type="protein sequence ID" value="AET5Gv20512100.5"/>
    <property type="gene ID" value="AET5Gv20512100"/>
</dbReference>
<dbReference type="Gramene" id="AET5Gv20512100.2">
    <property type="protein sequence ID" value="AET5Gv20512100.2"/>
    <property type="gene ID" value="AET5Gv20512100"/>
</dbReference>
<organism evidence="2 3">
    <name type="scientific">Aegilops tauschii subsp. strangulata</name>
    <name type="common">Goatgrass</name>
    <dbReference type="NCBI Taxonomy" id="200361"/>
    <lineage>
        <taxon>Eukaryota</taxon>
        <taxon>Viridiplantae</taxon>
        <taxon>Streptophyta</taxon>
        <taxon>Embryophyta</taxon>
        <taxon>Tracheophyta</taxon>
        <taxon>Spermatophyta</taxon>
        <taxon>Magnoliopsida</taxon>
        <taxon>Liliopsida</taxon>
        <taxon>Poales</taxon>
        <taxon>Poaceae</taxon>
        <taxon>BOP clade</taxon>
        <taxon>Pooideae</taxon>
        <taxon>Triticodae</taxon>
        <taxon>Triticeae</taxon>
        <taxon>Triticinae</taxon>
        <taxon>Aegilops</taxon>
    </lineage>
</organism>
<dbReference type="PROSITE" id="PS00280">
    <property type="entry name" value="BPTI_KUNITZ_1"/>
    <property type="match status" value="1"/>
</dbReference>
<protein>
    <submittedName>
        <fullName evidence="2">Uncharacterized protein</fullName>
    </submittedName>
</protein>
<reference evidence="2" key="3">
    <citation type="journal article" date="2017" name="Nature">
        <title>Genome sequence of the progenitor of the wheat D genome Aegilops tauschii.</title>
        <authorList>
            <person name="Luo M.C."/>
            <person name="Gu Y.Q."/>
            <person name="Puiu D."/>
            <person name="Wang H."/>
            <person name="Twardziok S.O."/>
            <person name="Deal K.R."/>
            <person name="Huo N."/>
            <person name="Zhu T."/>
            <person name="Wang L."/>
            <person name="Wang Y."/>
            <person name="McGuire P.E."/>
            <person name="Liu S."/>
            <person name="Long H."/>
            <person name="Ramasamy R.K."/>
            <person name="Rodriguez J.C."/>
            <person name="Van S.L."/>
            <person name="Yuan L."/>
            <person name="Wang Z."/>
            <person name="Xia Z."/>
            <person name="Xiao L."/>
            <person name="Anderson O.D."/>
            <person name="Ouyang S."/>
            <person name="Liang Y."/>
            <person name="Zimin A.V."/>
            <person name="Pertea G."/>
            <person name="Qi P."/>
            <person name="Bennetzen J.L."/>
            <person name="Dai X."/>
            <person name="Dawson M.W."/>
            <person name="Muller H.G."/>
            <person name="Kugler K."/>
            <person name="Rivarola-Duarte L."/>
            <person name="Spannagl M."/>
            <person name="Mayer K.F.X."/>
            <person name="Lu F.H."/>
            <person name="Bevan M.W."/>
            <person name="Leroy P."/>
            <person name="Li P."/>
            <person name="You F.M."/>
            <person name="Sun Q."/>
            <person name="Liu Z."/>
            <person name="Lyons E."/>
            <person name="Wicker T."/>
            <person name="Salzberg S.L."/>
            <person name="Devos K.M."/>
            <person name="Dvorak J."/>
        </authorList>
    </citation>
    <scope>NUCLEOTIDE SEQUENCE [LARGE SCALE GENOMIC DNA]</scope>
    <source>
        <strain evidence="2">cv. AL8/78</strain>
    </source>
</reference>
<dbReference type="InterPro" id="IPR020901">
    <property type="entry name" value="Prtase_inh_Kunz-CS"/>
</dbReference>
<keyword evidence="3" id="KW-1185">Reference proteome</keyword>
<dbReference type="Gramene" id="AET5Gv20512100.4">
    <property type="protein sequence ID" value="AET5Gv20512100.4"/>
    <property type="gene ID" value="AET5Gv20512100"/>
</dbReference>
<sequence length="95" mass="10854">MSLSDMHVRQYLTVIFTQLYTAFCCANSFIFFSIKGCTVFFNIFTTRLTCNTLCKKIVTVRNASIPDAVPNTCSYVLFLLMFTGFAFCITHTQME</sequence>
<reference evidence="2" key="4">
    <citation type="submission" date="2019-03" db="UniProtKB">
        <authorList>
            <consortium name="EnsemblPlants"/>
        </authorList>
    </citation>
    <scope>IDENTIFICATION</scope>
</reference>
<name>A0A453KTS3_AEGTS</name>
<dbReference type="EnsemblPlants" id="AET5Gv20512100.2">
    <property type="protein sequence ID" value="AET5Gv20512100.2"/>
    <property type="gene ID" value="AET5Gv20512100"/>
</dbReference>
<feature type="transmembrane region" description="Helical" evidence="1">
    <location>
        <begin position="12"/>
        <end position="34"/>
    </location>
</feature>
<dbReference type="Gramene" id="AET5Gv20512100.3">
    <property type="protein sequence ID" value="AET5Gv20512100.3"/>
    <property type="gene ID" value="AET5Gv20512100"/>
</dbReference>
<reference evidence="3" key="2">
    <citation type="journal article" date="2017" name="Nat. Plants">
        <title>The Aegilops tauschii genome reveals multiple impacts of transposons.</title>
        <authorList>
            <person name="Zhao G."/>
            <person name="Zou C."/>
            <person name="Li K."/>
            <person name="Wang K."/>
            <person name="Li T."/>
            <person name="Gao L."/>
            <person name="Zhang X."/>
            <person name="Wang H."/>
            <person name="Yang Z."/>
            <person name="Liu X."/>
            <person name="Jiang W."/>
            <person name="Mao L."/>
            <person name="Kong X."/>
            <person name="Jiao Y."/>
            <person name="Jia J."/>
        </authorList>
    </citation>
    <scope>NUCLEOTIDE SEQUENCE [LARGE SCALE GENOMIC DNA]</scope>
    <source>
        <strain evidence="3">cv. AL8/78</strain>
    </source>
</reference>
<dbReference type="EnsemblPlants" id="AET5Gv20512100.4">
    <property type="protein sequence ID" value="AET5Gv20512100.4"/>
    <property type="gene ID" value="AET5Gv20512100"/>
</dbReference>
<evidence type="ECO:0000313" key="3">
    <source>
        <dbReference type="Proteomes" id="UP000015105"/>
    </source>
</evidence>
<dbReference type="Proteomes" id="UP000015105">
    <property type="component" value="Chromosome 5D"/>
</dbReference>
<keyword evidence="1" id="KW-1133">Transmembrane helix</keyword>
<keyword evidence="1" id="KW-0472">Membrane</keyword>
<keyword evidence="1" id="KW-0812">Transmembrane</keyword>
<dbReference type="EnsemblPlants" id="AET5Gv20512100.5">
    <property type="protein sequence ID" value="AET5Gv20512100.5"/>
    <property type="gene ID" value="AET5Gv20512100"/>
</dbReference>
<accession>A0A453KTS3</accession>
<reference evidence="2" key="5">
    <citation type="journal article" date="2021" name="G3 (Bethesda)">
        <title>Aegilops tauschii genome assembly Aet v5.0 features greater sequence contiguity and improved annotation.</title>
        <authorList>
            <person name="Wang L."/>
            <person name="Zhu T."/>
            <person name="Rodriguez J.C."/>
            <person name="Deal K.R."/>
            <person name="Dubcovsky J."/>
            <person name="McGuire P.E."/>
            <person name="Lux T."/>
            <person name="Spannagl M."/>
            <person name="Mayer K.F.X."/>
            <person name="Baldrich P."/>
            <person name="Meyers B.C."/>
            <person name="Huo N."/>
            <person name="Gu Y.Q."/>
            <person name="Zhou H."/>
            <person name="Devos K.M."/>
            <person name="Bennetzen J.L."/>
            <person name="Unver T."/>
            <person name="Budak H."/>
            <person name="Gulick P.J."/>
            <person name="Galiba G."/>
            <person name="Kalapos B."/>
            <person name="Nelson D.R."/>
            <person name="Li P."/>
            <person name="You F.M."/>
            <person name="Luo M.C."/>
            <person name="Dvorak J."/>
        </authorList>
    </citation>
    <scope>NUCLEOTIDE SEQUENCE [LARGE SCALE GENOMIC DNA]</scope>
    <source>
        <strain evidence="2">cv. AL8/78</strain>
    </source>
</reference>
<dbReference type="AlphaFoldDB" id="A0A453KTS3"/>
<feature type="transmembrane region" description="Helical" evidence="1">
    <location>
        <begin position="68"/>
        <end position="89"/>
    </location>
</feature>
<proteinExistence type="predicted"/>
<evidence type="ECO:0000256" key="1">
    <source>
        <dbReference type="SAM" id="Phobius"/>
    </source>
</evidence>
<dbReference type="EnsemblPlants" id="AET5Gv20512100.3">
    <property type="protein sequence ID" value="AET5Gv20512100.3"/>
    <property type="gene ID" value="AET5Gv20512100"/>
</dbReference>